<dbReference type="InterPro" id="IPR012675">
    <property type="entry name" value="Beta-grasp_dom_sf"/>
</dbReference>
<dbReference type="SUPFAM" id="SSF54292">
    <property type="entry name" value="2Fe-2S ferredoxin-like"/>
    <property type="match status" value="1"/>
</dbReference>
<dbReference type="GO" id="GO:0046872">
    <property type="term" value="F:metal ion binding"/>
    <property type="evidence" value="ECO:0007669"/>
    <property type="project" value="UniProtKB-KW"/>
</dbReference>
<proteinExistence type="predicted"/>
<reference evidence="6" key="1">
    <citation type="submission" date="2020-01" db="EMBL/GenBank/DDBJ databases">
        <authorList>
            <person name="Meier V. D."/>
            <person name="Meier V D."/>
        </authorList>
    </citation>
    <scope>NUCLEOTIDE SEQUENCE</scope>
    <source>
        <strain evidence="6">HLG_WM_MAG_10</strain>
    </source>
</reference>
<evidence type="ECO:0000256" key="3">
    <source>
        <dbReference type="ARBA" id="ARBA00023004"/>
    </source>
</evidence>
<accession>A0A6S6T9T7</accession>
<dbReference type="GO" id="GO:0140647">
    <property type="term" value="P:P450-containing electron transport chain"/>
    <property type="evidence" value="ECO:0007669"/>
    <property type="project" value="InterPro"/>
</dbReference>
<dbReference type="Gene3D" id="3.10.20.30">
    <property type="match status" value="1"/>
</dbReference>
<evidence type="ECO:0000256" key="4">
    <source>
        <dbReference type="ARBA" id="ARBA00023014"/>
    </source>
</evidence>
<keyword evidence="1" id="KW-0001">2Fe-2S</keyword>
<dbReference type="PANTHER" id="PTHR23426:SF67">
    <property type="entry name" value="2FE-2S FERREDOXIN-TYPE DOMAIN-CONTAINING PROTEIN"/>
    <property type="match status" value="1"/>
</dbReference>
<dbReference type="CDD" id="cd00207">
    <property type="entry name" value="fer2"/>
    <property type="match status" value="1"/>
</dbReference>
<evidence type="ECO:0000259" key="5">
    <source>
        <dbReference type="PROSITE" id="PS51085"/>
    </source>
</evidence>
<dbReference type="GO" id="GO:0051537">
    <property type="term" value="F:2 iron, 2 sulfur cluster binding"/>
    <property type="evidence" value="ECO:0007669"/>
    <property type="project" value="UniProtKB-KW"/>
</dbReference>
<evidence type="ECO:0000256" key="2">
    <source>
        <dbReference type="ARBA" id="ARBA00022723"/>
    </source>
</evidence>
<dbReference type="PRINTS" id="PR00355">
    <property type="entry name" value="ADRENODOXIN"/>
</dbReference>
<dbReference type="PANTHER" id="PTHR23426">
    <property type="entry name" value="FERREDOXIN/ADRENODOXIN"/>
    <property type="match status" value="1"/>
</dbReference>
<keyword evidence="2" id="KW-0479">Metal-binding</keyword>
<dbReference type="InterPro" id="IPR001055">
    <property type="entry name" value="Adrenodoxin-like"/>
</dbReference>
<organism evidence="6">
    <name type="scientific">uncultured Aureispira sp</name>
    <dbReference type="NCBI Taxonomy" id="1331704"/>
    <lineage>
        <taxon>Bacteria</taxon>
        <taxon>Pseudomonadati</taxon>
        <taxon>Bacteroidota</taxon>
        <taxon>Saprospiria</taxon>
        <taxon>Saprospirales</taxon>
        <taxon>Saprospiraceae</taxon>
        <taxon>Aureispira</taxon>
        <taxon>environmental samples</taxon>
    </lineage>
</organism>
<name>A0A6S6T9T7_9BACT</name>
<feature type="domain" description="2Fe-2S ferredoxin-type" evidence="5">
    <location>
        <begin position="2"/>
        <end position="105"/>
    </location>
</feature>
<dbReference type="Pfam" id="PF00111">
    <property type="entry name" value="Fer2"/>
    <property type="match status" value="1"/>
</dbReference>
<gene>
    <name evidence="6" type="ORF">HELGO_WM39486</name>
</gene>
<keyword evidence="4" id="KW-0411">Iron-sulfur</keyword>
<evidence type="ECO:0000313" key="6">
    <source>
        <dbReference type="EMBL" id="CAA6813126.1"/>
    </source>
</evidence>
<evidence type="ECO:0000256" key="1">
    <source>
        <dbReference type="ARBA" id="ARBA00022714"/>
    </source>
</evidence>
<dbReference type="EMBL" id="CACVAQ010000196">
    <property type="protein sequence ID" value="CAA6813126.1"/>
    <property type="molecule type" value="Genomic_DNA"/>
</dbReference>
<dbReference type="AlphaFoldDB" id="A0A6S6T9T7"/>
<dbReference type="GO" id="GO:0009055">
    <property type="term" value="F:electron transfer activity"/>
    <property type="evidence" value="ECO:0007669"/>
    <property type="project" value="TreeGrafter"/>
</dbReference>
<dbReference type="InterPro" id="IPR036010">
    <property type="entry name" value="2Fe-2S_ferredoxin-like_sf"/>
</dbReference>
<protein>
    <submittedName>
        <fullName evidence="6">Ferredoxin, 2Fe-2S</fullName>
    </submittedName>
</protein>
<keyword evidence="3" id="KW-0408">Iron</keyword>
<dbReference type="PROSITE" id="PS51085">
    <property type="entry name" value="2FE2S_FER_2"/>
    <property type="match status" value="1"/>
</dbReference>
<dbReference type="InterPro" id="IPR001041">
    <property type="entry name" value="2Fe-2S_ferredoxin-type"/>
</dbReference>
<sequence length="114" mass="12807">MAIVRFKFEDKEIPTQEVKAMVGDNILDLAEDNGMHVNSNCGMVCACSTCHVYIETGEEVLTEISDQEEDFIDRAINPRIESRLSCQCNLVVDKEDLIIEVRVPDQSGIIGHEH</sequence>